<sequence length="245" mass="27286">MLVNSSIGDIGASCETDSRNMTKEFQDIAAALKVDFRKYEIKGTSFTKDNAMKVLNGLTPESNDIVIFYYSGHGFRWSDQTDAYPQMDIRASPYTKLSAETTISVSSVYNLLDKKGARLNIVITDCCNSDIGVNKMTETSFLAGRSYQTPQIEKLQKLFMATKGNLIVTSSSAGQVSWSNSVNGGFFTLSFLQAFHEEISYLKTQEPSWDNILKKSHANTVNKTDTGCRNCTTQNPVYYTKISTR</sequence>
<gene>
    <name evidence="2" type="ordered locus">Fleli_3259</name>
</gene>
<name>I4ANQ4_BERLS</name>
<proteinExistence type="predicted"/>
<organism evidence="2 3">
    <name type="scientific">Bernardetia litoralis (strain ATCC 23117 / DSM 6794 / NBRC 15988 / NCIMB 1366 / Fx l1 / Sio-4)</name>
    <name type="common">Flexibacter litoralis</name>
    <dbReference type="NCBI Taxonomy" id="880071"/>
    <lineage>
        <taxon>Bacteria</taxon>
        <taxon>Pseudomonadati</taxon>
        <taxon>Bacteroidota</taxon>
        <taxon>Cytophagia</taxon>
        <taxon>Cytophagales</taxon>
        <taxon>Bernardetiaceae</taxon>
        <taxon>Bernardetia</taxon>
    </lineage>
</organism>
<evidence type="ECO:0000313" key="3">
    <source>
        <dbReference type="Proteomes" id="UP000006054"/>
    </source>
</evidence>
<dbReference type="RefSeq" id="WP_014799018.1">
    <property type="nucleotide sequence ID" value="NC_018018.1"/>
</dbReference>
<feature type="domain" description="Peptidase C14 caspase" evidence="1">
    <location>
        <begin position="14"/>
        <end position="238"/>
    </location>
</feature>
<protein>
    <submittedName>
        <fullName evidence="2">Caspase domain-containing protein</fullName>
    </submittedName>
</protein>
<reference evidence="3" key="1">
    <citation type="submission" date="2012-06" db="EMBL/GenBank/DDBJ databases">
        <title>The complete genome of Flexibacter litoralis DSM 6794.</title>
        <authorList>
            <person name="Lucas S."/>
            <person name="Copeland A."/>
            <person name="Lapidus A."/>
            <person name="Glavina del Rio T."/>
            <person name="Dalin E."/>
            <person name="Tice H."/>
            <person name="Bruce D."/>
            <person name="Goodwin L."/>
            <person name="Pitluck S."/>
            <person name="Peters L."/>
            <person name="Ovchinnikova G."/>
            <person name="Lu M."/>
            <person name="Kyrpides N."/>
            <person name="Mavromatis K."/>
            <person name="Ivanova N."/>
            <person name="Brettin T."/>
            <person name="Detter J.C."/>
            <person name="Han C."/>
            <person name="Larimer F."/>
            <person name="Land M."/>
            <person name="Hauser L."/>
            <person name="Markowitz V."/>
            <person name="Cheng J.-F."/>
            <person name="Hugenholtz P."/>
            <person name="Woyke T."/>
            <person name="Wu D."/>
            <person name="Spring S."/>
            <person name="Lang E."/>
            <person name="Kopitz M."/>
            <person name="Brambilla E."/>
            <person name="Klenk H.-P."/>
            <person name="Eisen J.A."/>
        </authorList>
    </citation>
    <scope>NUCLEOTIDE SEQUENCE [LARGE SCALE GENOMIC DNA]</scope>
    <source>
        <strain evidence="3">ATCC 23117 / DSM 6794 / NBRC 15988 / NCIMB 1366 / Sio-4</strain>
    </source>
</reference>
<dbReference type="SUPFAM" id="SSF52129">
    <property type="entry name" value="Caspase-like"/>
    <property type="match status" value="1"/>
</dbReference>
<dbReference type="KEGG" id="fli:Fleli_3259"/>
<dbReference type="eggNOG" id="COG4249">
    <property type="taxonomic scope" value="Bacteria"/>
</dbReference>
<dbReference type="GO" id="GO:0006508">
    <property type="term" value="P:proteolysis"/>
    <property type="evidence" value="ECO:0007669"/>
    <property type="project" value="InterPro"/>
</dbReference>
<evidence type="ECO:0000313" key="2">
    <source>
        <dbReference type="EMBL" id="AFM05589.1"/>
    </source>
</evidence>
<dbReference type="InterPro" id="IPR029030">
    <property type="entry name" value="Caspase-like_dom_sf"/>
</dbReference>
<dbReference type="HOGENOM" id="CLU_1132295_0_0_10"/>
<keyword evidence="3" id="KW-1185">Reference proteome</keyword>
<dbReference type="Proteomes" id="UP000006054">
    <property type="component" value="Chromosome"/>
</dbReference>
<dbReference type="PANTHER" id="PTHR22576">
    <property type="entry name" value="MUCOSA ASSOCIATED LYMPHOID TISSUE LYMPHOMA TRANSLOCATION PROTEIN 1/PARACASPASE"/>
    <property type="match status" value="1"/>
</dbReference>
<dbReference type="InterPro" id="IPR052039">
    <property type="entry name" value="Caspase-related_regulators"/>
</dbReference>
<dbReference type="GO" id="GO:0004197">
    <property type="term" value="F:cysteine-type endopeptidase activity"/>
    <property type="evidence" value="ECO:0007669"/>
    <property type="project" value="InterPro"/>
</dbReference>
<dbReference type="EMBL" id="CP003345">
    <property type="protein sequence ID" value="AFM05589.1"/>
    <property type="molecule type" value="Genomic_DNA"/>
</dbReference>
<dbReference type="Pfam" id="PF00656">
    <property type="entry name" value="Peptidase_C14"/>
    <property type="match status" value="1"/>
</dbReference>
<dbReference type="Gene3D" id="3.40.50.1460">
    <property type="match status" value="1"/>
</dbReference>
<dbReference type="OrthoDB" id="976354at2"/>
<dbReference type="STRING" id="880071.Fleli_3259"/>
<dbReference type="AlphaFoldDB" id="I4ANQ4"/>
<accession>I4ANQ4</accession>
<dbReference type="InterPro" id="IPR011600">
    <property type="entry name" value="Pept_C14_caspase"/>
</dbReference>
<dbReference type="PANTHER" id="PTHR22576:SF37">
    <property type="entry name" value="MUCOSA-ASSOCIATED LYMPHOID TISSUE LYMPHOMA TRANSLOCATION PROTEIN 1"/>
    <property type="match status" value="1"/>
</dbReference>
<evidence type="ECO:0000259" key="1">
    <source>
        <dbReference type="Pfam" id="PF00656"/>
    </source>
</evidence>